<gene>
    <name evidence="1" type="ORF">ALC56_02869</name>
</gene>
<proteinExistence type="predicted"/>
<dbReference type="AlphaFoldDB" id="A0A151K077"/>
<evidence type="ECO:0008006" key="3">
    <source>
        <dbReference type="Google" id="ProtNLM"/>
    </source>
</evidence>
<reference evidence="1 2" key="1">
    <citation type="submission" date="2016-03" db="EMBL/GenBank/DDBJ databases">
        <title>Trachymyrmex septentrionalis WGS genome.</title>
        <authorList>
            <person name="Nygaard S."/>
            <person name="Hu H."/>
            <person name="Boomsma J."/>
            <person name="Zhang G."/>
        </authorList>
    </citation>
    <scope>NUCLEOTIDE SEQUENCE [LARGE SCALE GENOMIC DNA]</scope>
    <source>
        <strain evidence="1">Tsep2-gDNA-1</strain>
        <tissue evidence="1">Whole body</tissue>
    </source>
</reference>
<dbReference type="STRING" id="34720.A0A151K077"/>
<keyword evidence="2" id="KW-1185">Reference proteome</keyword>
<name>A0A151K077_9HYME</name>
<dbReference type="PANTHER" id="PTHR31511:SF12">
    <property type="entry name" value="RHO TERMINATION FACTOR N-TERMINAL DOMAIN-CONTAINING PROTEIN"/>
    <property type="match status" value="1"/>
</dbReference>
<sequence length="270" mass="31297">MGAVVNMDYIEPQFLEDAREIVLEYYMRCSYDDALSSYHFHREDCIVWFTRQLNDLAYRVKNLVSANVPVETLSKQQWEAYRSATLTWNAMLKHTSVKFELLTDIDMIMFIERGIRGGLSQYSGRYAQANNKYMHLYDPSESSSYLMYYDVNNLYGWAMCQLLPYAKFRWVEDAANLDASAIALDLPTGYILEVDLEYSQHLHNRHTDLSFCPTRDKPPGITRFDTSDYSTDNAYGMPLANKKVSKIALSPYDDKRNVVSNSTETLPWGH</sequence>
<organism evidence="1 2">
    <name type="scientific">Trachymyrmex septentrionalis</name>
    <dbReference type="NCBI Taxonomy" id="34720"/>
    <lineage>
        <taxon>Eukaryota</taxon>
        <taxon>Metazoa</taxon>
        <taxon>Ecdysozoa</taxon>
        <taxon>Arthropoda</taxon>
        <taxon>Hexapoda</taxon>
        <taxon>Insecta</taxon>
        <taxon>Pterygota</taxon>
        <taxon>Neoptera</taxon>
        <taxon>Endopterygota</taxon>
        <taxon>Hymenoptera</taxon>
        <taxon>Apocrita</taxon>
        <taxon>Aculeata</taxon>
        <taxon>Formicoidea</taxon>
        <taxon>Formicidae</taxon>
        <taxon>Myrmicinae</taxon>
        <taxon>Trachymyrmex</taxon>
    </lineage>
</organism>
<evidence type="ECO:0000313" key="1">
    <source>
        <dbReference type="EMBL" id="KYN42710.1"/>
    </source>
</evidence>
<dbReference type="Proteomes" id="UP000078541">
    <property type="component" value="Unassembled WGS sequence"/>
</dbReference>
<dbReference type="GO" id="GO:0071897">
    <property type="term" value="P:DNA biosynthetic process"/>
    <property type="evidence" value="ECO:0007669"/>
    <property type="project" value="UniProtKB-ARBA"/>
</dbReference>
<dbReference type="SUPFAM" id="SSF56672">
    <property type="entry name" value="DNA/RNA polymerases"/>
    <property type="match status" value="1"/>
</dbReference>
<dbReference type="InterPro" id="IPR043502">
    <property type="entry name" value="DNA/RNA_pol_sf"/>
</dbReference>
<protein>
    <recommendedName>
        <fullName evidence="3">DNA-directed DNA polymerase</fullName>
    </recommendedName>
</protein>
<accession>A0A151K077</accession>
<evidence type="ECO:0000313" key="2">
    <source>
        <dbReference type="Proteomes" id="UP000078541"/>
    </source>
</evidence>
<dbReference type="EMBL" id="KQ981323">
    <property type="protein sequence ID" value="KYN42710.1"/>
    <property type="molecule type" value="Genomic_DNA"/>
</dbReference>
<dbReference type="PANTHER" id="PTHR31511">
    <property type="entry name" value="PROTEIN CBG23764"/>
    <property type="match status" value="1"/>
</dbReference>